<comment type="similarity">
    <text evidence="2">Belongs to the TMEM192 family.</text>
</comment>
<keyword evidence="9" id="KW-1185">Reference proteome</keyword>
<dbReference type="OrthoDB" id="6277625at2759"/>
<evidence type="ECO:0000256" key="6">
    <source>
        <dbReference type="ARBA" id="ARBA00023136"/>
    </source>
</evidence>
<feature type="transmembrane region" description="Helical" evidence="7">
    <location>
        <begin position="161"/>
        <end position="184"/>
    </location>
</feature>
<dbReference type="Pfam" id="PF14802">
    <property type="entry name" value="TMEM192"/>
    <property type="match status" value="1"/>
</dbReference>
<comment type="caution">
    <text evidence="8">The sequence shown here is derived from an EMBL/GenBank/DDBJ whole genome shotgun (WGS) entry which is preliminary data.</text>
</comment>
<dbReference type="Proteomes" id="UP000235965">
    <property type="component" value="Unassembled WGS sequence"/>
</dbReference>
<feature type="non-terminal residue" evidence="8">
    <location>
        <position position="1"/>
    </location>
</feature>
<reference evidence="8 9" key="1">
    <citation type="submission" date="2017-12" db="EMBL/GenBank/DDBJ databases">
        <title>Hemimetabolous genomes reveal molecular basis of termite eusociality.</title>
        <authorList>
            <person name="Harrison M.C."/>
            <person name="Jongepier E."/>
            <person name="Robertson H.M."/>
            <person name="Arning N."/>
            <person name="Bitard-Feildel T."/>
            <person name="Chao H."/>
            <person name="Childers C.P."/>
            <person name="Dinh H."/>
            <person name="Doddapaneni H."/>
            <person name="Dugan S."/>
            <person name="Gowin J."/>
            <person name="Greiner C."/>
            <person name="Han Y."/>
            <person name="Hu H."/>
            <person name="Hughes D.S.T."/>
            <person name="Huylmans A.-K."/>
            <person name="Kemena C."/>
            <person name="Kremer L.P.M."/>
            <person name="Lee S.L."/>
            <person name="Lopez-Ezquerra A."/>
            <person name="Mallet L."/>
            <person name="Monroy-Kuhn J.M."/>
            <person name="Moser A."/>
            <person name="Murali S.C."/>
            <person name="Muzny D.M."/>
            <person name="Otani S."/>
            <person name="Piulachs M.-D."/>
            <person name="Poelchau M."/>
            <person name="Qu J."/>
            <person name="Schaub F."/>
            <person name="Wada-Katsumata A."/>
            <person name="Worley K.C."/>
            <person name="Xie Q."/>
            <person name="Ylla G."/>
            <person name="Poulsen M."/>
            <person name="Gibbs R.A."/>
            <person name="Schal C."/>
            <person name="Richards S."/>
            <person name="Belles X."/>
            <person name="Korb J."/>
            <person name="Bornberg-Bauer E."/>
        </authorList>
    </citation>
    <scope>NUCLEOTIDE SEQUENCE [LARGE SCALE GENOMIC DNA]</scope>
    <source>
        <tissue evidence="8">Whole body</tissue>
    </source>
</reference>
<keyword evidence="6 7" id="KW-0472">Membrane</keyword>
<evidence type="ECO:0000256" key="2">
    <source>
        <dbReference type="ARBA" id="ARBA00006314"/>
    </source>
</evidence>
<dbReference type="PANTHER" id="PTHR31592">
    <property type="entry name" value="TRANSMEMBRANE PROTEIN 192"/>
    <property type="match status" value="1"/>
</dbReference>
<organism evidence="8 9">
    <name type="scientific">Cryptotermes secundus</name>
    <dbReference type="NCBI Taxonomy" id="105785"/>
    <lineage>
        <taxon>Eukaryota</taxon>
        <taxon>Metazoa</taxon>
        <taxon>Ecdysozoa</taxon>
        <taxon>Arthropoda</taxon>
        <taxon>Hexapoda</taxon>
        <taxon>Insecta</taxon>
        <taxon>Pterygota</taxon>
        <taxon>Neoptera</taxon>
        <taxon>Polyneoptera</taxon>
        <taxon>Dictyoptera</taxon>
        <taxon>Blattodea</taxon>
        <taxon>Blattoidea</taxon>
        <taxon>Termitoidae</taxon>
        <taxon>Kalotermitidae</taxon>
        <taxon>Cryptotermitinae</taxon>
        <taxon>Cryptotermes</taxon>
    </lineage>
</organism>
<sequence length="263" mass="30327">GGVFFSDASLSVSAAGDDDDSQLLQPVLCTDMAKKFTPLNTVVAVTVELFLCVTMLATAIVLAVVWPENMERCAPYFIILYIHAAFWCVALIVDNHIRQKHHALRVNGYLEFYQHTHQHSRIPFYIVSLWNTVLLALSTAFSHLYKDFRQQCNISEFLKPVNYLCVFIAVETTVLAYFMVIYICKVIKFNRSKPPPDVQREEWMMNFIQDSYSGGEVGYRERGDHIHDLLEKQADLIRYLKDRNTKLSHKIMLLSRQIQGERA</sequence>
<evidence type="ECO:0000256" key="3">
    <source>
        <dbReference type="ARBA" id="ARBA00014635"/>
    </source>
</evidence>
<accession>A0A2J7QCR4</accession>
<evidence type="ECO:0000313" key="8">
    <source>
        <dbReference type="EMBL" id="PNF26380.1"/>
    </source>
</evidence>
<dbReference type="InParanoid" id="A0A2J7QCR4"/>
<keyword evidence="4 7" id="KW-0812">Transmembrane</keyword>
<evidence type="ECO:0000256" key="1">
    <source>
        <dbReference type="ARBA" id="ARBA00004141"/>
    </source>
</evidence>
<dbReference type="STRING" id="105785.A0A2J7QCR4"/>
<dbReference type="GO" id="GO:0005765">
    <property type="term" value="C:lysosomal membrane"/>
    <property type="evidence" value="ECO:0007669"/>
    <property type="project" value="TreeGrafter"/>
</dbReference>
<evidence type="ECO:0000313" key="9">
    <source>
        <dbReference type="Proteomes" id="UP000235965"/>
    </source>
</evidence>
<name>A0A2J7QCR4_9NEOP</name>
<comment type="subcellular location">
    <subcellularLocation>
        <location evidence="1">Membrane</location>
        <topology evidence="1">Multi-pass membrane protein</topology>
    </subcellularLocation>
</comment>
<evidence type="ECO:0000256" key="7">
    <source>
        <dbReference type="SAM" id="Phobius"/>
    </source>
</evidence>
<evidence type="ECO:0000256" key="5">
    <source>
        <dbReference type="ARBA" id="ARBA00022989"/>
    </source>
</evidence>
<feature type="transmembrane region" description="Helical" evidence="7">
    <location>
        <begin position="78"/>
        <end position="97"/>
    </location>
</feature>
<dbReference type="EMBL" id="NEVH01015926">
    <property type="protein sequence ID" value="PNF26380.1"/>
    <property type="molecule type" value="Genomic_DNA"/>
</dbReference>
<dbReference type="PANTHER" id="PTHR31592:SF1">
    <property type="entry name" value="TRANSMEMBRANE PROTEIN 192"/>
    <property type="match status" value="1"/>
</dbReference>
<dbReference type="AlphaFoldDB" id="A0A2J7QCR4"/>
<feature type="transmembrane region" description="Helical" evidence="7">
    <location>
        <begin position="122"/>
        <end position="141"/>
    </location>
</feature>
<evidence type="ECO:0000256" key="4">
    <source>
        <dbReference type="ARBA" id="ARBA00022692"/>
    </source>
</evidence>
<dbReference type="GO" id="GO:0005770">
    <property type="term" value="C:late endosome"/>
    <property type="evidence" value="ECO:0007669"/>
    <property type="project" value="TreeGrafter"/>
</dbReference>
<protein>
    <recommendedName>
        <fullName evidence="3">Transmembrane protein 192</fullName>
    </recommendedName>
</protein>
<dbReference type="InterPro" id="IPR029399">
    <property type="entry name" value="TMEM192"/>
</dbReference>
<gene>
    <name evidence="8" type="primary">tmem192</name>
    <name evidence="8" type="ORF">B7P43_G17878</name>
</gene>
<proteinExistence type="inferred from homology"/>
<keyword evidence="5 7" id="KW-1133">Transmembrane helix</keyword>
<dbReference type="FunCoup" id="A0A2J7QCR4">
    <property type="interactions" value="945"/>
</dbReference>
<feature type="transmembrane region" description="Helical" evidence="7">
    <location>
        <begin position="42"/>
        <end position="66"/>
    </location>
</feature>